<dbReference type="EMBL" id="JAGSPA010000002">
    <property type="protein sequence ID" value="MBV7256202.1"/>
    <property type="molecule type" value="Genomic_DNA"/>
</dbReference>
<dbReference type="GO" id="GO:0009030">
    <property type="term" value="F:thiamine-phosphate kinase activity"/>
    <property type="evidence" value="ECO:0007669"/>
    <property type="project" value="UniProtKB-EC"/>
</dbReference>
<reference evidence="5 6" key="1">
    <citation type="submission" date="2021-04" db="EMBL/GenBank/DDBJ databases">
        <authorList>
            <person name="Pira H."/>
            <person name="Risdian C."/>
            <person name="Wink J."/>
        </authorList>
    </citation>
    <scope>NUCLEOTIDE SEQUENCE [LARGE SCALE GENOMIC DNA]</scope>
    <source>
        <strain evidence="5 6">WHA3</strain>
    </source>
</reference>
<name>A0ABS6SEB8_9SPHN</name>
<comment type="function">
    <text evidence="2">Catalyzes the ATP-dependent phosphorylation of thiamine-monophosphate (TMP) to form thiamine-pyrophosphate (TPP), the active form of vitamin B1.</text>
</comment>
<feature type="binding site" evidence="2">
    <location>
        <position position="88"/>
    </location>
    <ligand>
        <name>Mg(2+)</name>
        <dbReference type="ChEBI" id="CHEBI:18420"/>
        <label>2</label>
    </ligand>
</feature>
<dbReference type="InterPro" id="IPR010918">
    <property type="entry name" value="PurM-like_C_dom"/>
</dbReference>
<feature type="binding site" evidence="2">
    <location>
        <position position="222"/>
    </location>
    <ligand>
        <name>Mg(2+)</name>
        <dbReference type="ChEBI" id="CHEBI:18420"/>
        <label>3</label>
    </ligand>
</feature>
<dbReference type="InterPro" id="IPR016188">
    <property type="entry name" value="PurM-like_N"/>
</dbReference>
<comment type="caution">
    <text evidence="5">The sequence shown here is derived from an EMBL/GenBank/DDBJ whole genome shotgun (WGS) entry which is preliminary data.</text>
</comment>
<feature type="binding site" evidence="2">
    <location>
        <position position="58"/>
    </location>
    <ligand>
        <name>Mg(2+)</name>
        <dbReference type="ChEBI" id="CHEBI:18420"/>
        <label>4</label>
    </ligand>
</feature>
<proteinExistence type="inferred from homology"/>
<feature type="binding site" evidence="2">
    <location>
        <position position="60"/>
    </location>
    <ligand>
        <name>Mg(2+)</name>
        <dbReference type="ChEBI" id="CHEBI:18420"/>
        <label>1</label>
    </ligand>
</feature>
<comment type="similarity">
    <text evidence="2">Belongs to the thiamine-monophosphate kinase family.</text>
</comment>
<feature type="domain" description="PurM-like N-terminal" evidence="3">
    <location>
        <begin position="42"/>
        <end position="152"/>
    </location>
</feature>
<comment type="pathway">
    <text evidence="2">Cofactor biosynthesis; thiamine diphosphate biosynthesis; thiamine diphosphate from thiamine phosphate: step 1/1.</text>
</comment>
<dbReference type="PIRSF" id="PIRSF005303">
    <property type="entry name" value="Thiam_monoph_kin"/>
    <property type="match status" value="1"/>
</dbReference>
<comment type="catalytic activity">
    <reaction evidence="2">
        <text>thiamine phosphate + ATP = thiamine diphosphate + ADP</text>
        <dbReference type="Rhea" id="RHEA:15913"/>
        <dbReference type="ChEBI" id="CHEBI:30616"/>
        <dbReference type="ChEBI" id="CHEBI:37575"/>
        <dbReference type="ChEBI" id="CHEBI:58937"/>
        <dbReference type="ChEBI" id="CHEBI:456216"/>
        <dbReference type="EC" id="2.7.4.16"/>
    </reaction>
</comment>
<feature type="binding site" evidence="2">
    <location>
        <begin position="134"/>
        <end position="135"/>
    </location>
    <ligand>
        <name>ATP</name>
        <dbReference type="ChEBI" id="CHEBI:30616"/>
    </ligand>
</feature>
<dbReference type="PANTHER" id="PTHR30270:SF0">
    <property type="entry name" value="THIAMINE-MONOPHOSPHATE KINASE"/>
    <property type="match status" value="1"/>
</dbReference>
<evidence type="ECO:0000313" key="6">
    <source>
        <dbReference type="Proteomes" id="UP000722336"/>
    </source>
</evidence>
<dbReference type="InterPro" id="IPR006283">
    <property type="entry name" value="ThiL-like"/>
</dbReference>
<feature type="binding site" evidence="2">
    <location>
        <position position="224"/>
    </location>
    <ligand>
        <name>ATP</name>
        <dbReference type="ChEBI" id="CHEBI:30616"/>
    </ligand>
</feature>
<keyword evidence="2" id="KW-0460">Magnesium</keyword>
<keyword evidence="2 5" id="KW-0418">Kinase</keyword>
<feature type="binding site" evidence="2">
    <location>
        <position position="160"/>
    </location>
    <ligand>
        <name>ATP</name>
        <dbReference type="ChEBI" id="CHEBI:30616"/>
    </ligand>
</feature>
<sequence>MGAAPPLKPSGVVTKSQVPAESEIIDRLREIASHPAARGLRDDAAIWQPPLGRELVLTHDTIARGVHYLPGADPSDIAWKLVATNLSDLAAMGAVPSGILIGLTLDREDGAWLERFAAGLARVLSEYDTALFGGDTVRAGATVLGCTAIGHVERGRALTRIGAQAGDDLYVSGTIGDAGLGLAALRGEAPADRFLERRHRLPMPRLALGQGLFAAGARAAMDVSDGLLIDADRLARASGVAAEIDLALIPLSKQAGLRLGEADSGPDGRLTAATSGDDYELLFAVPPAATSAVVALAGAARTPVTRIGGLSAGRGIRVLGMTGEPLAPGRLGFTHDAPSTGAR</sequence>
<evidence type="ECO:0000259" key="3">
    <source>
        <dbReference type="Pfam" id="PF00586"/>
    </source>
</evidence>
<dbReference type="Pfam" id="PF02769">
    <property type="entry name" value="AIRS_C"/>
    <property type="match status" value="1"/>
</dbReference>
<dbReference type="PANTHER" id="PTHR30270">
    <property type="entry name" value="THIAMINE-MONOPHOSPHATE KINASE"/>
    <property type="match status" value="1"/>
</dbReference>
<comment type="caution">
    <text evidence="2">Lacks conserved residue(s) required for the propagation of feature annotation.</text>
</comment>
<keyword evidence="2" id="KW-0067">ATP-binding</keyword>
<comment type="miscellaneous">
    <text evidence="2">Reaction mechanism of ThiL seems to utilize a direct, inline transfer of the gamma-phosphate of ATP to TMP rather than a phosphorylated enzyme intermediate.</text>
</comment>
<dbReference type="Proteomes" id="UP000722336">
    <property type="component" value="Unassembled WGS sequence"/>
</dbReference>
<feature type="binding site" evidence="2">
    <location>
        <position position="43"/>
    </location>
    <ligand>
        <name>Mg(2+)</name>
        <dbReference type="ChEBI" id="CHEBI:18420"/>
        <label>4</label>
    </ligand>
</feature>
<dbReference type="EC" id="2.7.4.16" evidence="2"/>
<feature type="binding site" evidence="2">
    <location>
        <position position="60"/>
    </location>
    <ligand>
        <name>Mg(2+)</name>
        <dbReference type="ChEBI" id="CHEBI:18420"/>
        <label>2</label>
    </ligand>
</feature>
<evidence type="ECO:0000259" key="4">
    <source>
        <dbReference type="Pfam" id="PF02769"/>
    </source>
</evidence>
<feature type="binding site" evidence="2">
    <location>
        <position position="88"/>
    </location>
    <ligand>
        <name>Mg(2+)</name>
        <dbReference type="ChEBI" id="CHEBI:18420"/>
        <label>4</label>
    </ligand>
</feature>
<feature type="binding site" evidence="2">
    <location>
        <position position="67"/>
    </location>
    <ligand>
        <name>substrate</name>
    </ligand>
</feature>
<feature type="domain" description="PurM-like C-terminal" evidence="4">
    <location>
        <begin position="164"/>
        <end position="318"/>
    </location>
</feature>
<gene>
    <name evidence="2 5" type="primary">thiL</name>
    <name evidence="5" type="ORF">KCG44_05325</name>
</gene>
<feature type="binding site" evidence="2">
    <location>
        <position position="43"/>
    </location>
    <ligand>
        <name>Mg(2+)</name>
        <dbReference type="ChEBI" id="CHEBI:18420"/>
        <label>3</label>
    </ligand>
</feature>
<keyword evidence="2 5" id="KW-0808">Transferase</keyword>
<keyword evidence="2" id="KW-0479">Metal-binding</keyword>
<evidence type="ECO:0000256" key="2">
    <source>
        <dbReference type="HAMAP-Rule" id="MF_02128"/>
    </source>
</evidence>
<keyword evidence="6" id="KW-1185">Reference proteome</keyword>
<feature type="binding site" evidence="2">
    <location>
        <position position="333"/>
    </location>
    <ligand>
        <name>substrate</name>
    </ligand>
</feature>
<keyword evidence="1 2" id="KW-0784">Thiamine biosynthesis</keyword>
<dbReference type="NCBIfam" id="TIGR01379">
    <property type="entry name" value="thiL"/>
    <property type="match status" value="1"/>
</dbReference>
<feature type="binding site" evidence="2">
    <location>
        <position position="135"/>
    </location>
    <ligand>
        <name>Mg(2+)</name>
        <dbReference type="ChEBI" id="CHEBI:18420"/>
        <label>1</label>
    </ligand>
</feature>
<feature type="binding site" evidence="2">
    <location>
        <position position="88"/>
    </location>
    <ligand>
        <name>Mg(2+)</name>
        <dbReference type="ChEBI" id="CHEBI:18420"/>
        <label>3</label>
    </ligand>
</feature>
<evidence type="ECO:0000256" key="1">
    <source>
        <dbReference type="ARBA" id="ARBA00022977"/>
    </source>
</evidence>
<accession>A0ABS6SEB8</accession>
<dbReference type="HAMAP" id="MF_02128">
    <property type="entry name" value="TMP_kinase"/>
    <property type="match status" value="1"/>
</dbReference>
<keyword evidence="2" id="KW-0547">Nucleotide-binding</keyword>
<dbReference type="CDD" id="cd02194">
    <property type="entry name" value="ThiL"/>
    <property type="match status" value="1"/>
</dbReference>
<dbReference type="Pfam" id="PF00586">
    <property type="entry name" value="AIRS"/>
    <property type="match status" value="1"/>
</dbReference>
<evidence type="ECO:0000313" key="5">
    <source>
        <dbReference type="EMBL" id="MBV7256202.1"/>
    </source>
</evidence>
<protein>
    <recommendedName>
        <fullName evidence="2">Thiamine-monophosphate kinase</fullName>
        <shortName evidence="2">TMP kinase</shortName>
        <shortName evidence="2">Thiamine-phosphate kinase</shortName>
        <ecNumber evidence="2">2.7.4.16</ecNumber>
    </recommendedName>
</protein>
<organism evidence="5 6">
    <name type="scientific">Pacificimonas pallii</name>
    <dbReference type="NCBI Taxonomy" id="2827236"/>
    <lineage>
        <taxon>Bacteria</taxon>
        <taxon>Pseudomonadati</taxon>
        <taxon>Pseudomonadota</taxon>
        <taxon>Alphaproteobacteria</taxon>
        <taxon>Sphingomonadales</taxon>
        <taxon>Sphingosinicellaceae</taxon>
        <taxon>Pacificimonas</taxon>
    </lineage>
</organism>
<feature type="binding site" evidence="2">
    <location>
        <position position="277"/>
    </location>
    <ligand>
        <name>substrate</name>
    </ligand>
</feature>
<feature type="binding site" evidence="2">
    <location>
        <position position="225"/>
    </location>
    <ligand>
        <name>Mg(2+)</name>
        <dbReference type="ChEBI" id="CHEBI:18420"/>
        <label>5</label>
    </ligand>
</feature>